<feature type="domain" description="Peptidase M12B" evidence="13">
    <location>
        <begin position="164"/>
        <end position="362"/>
    </location>
</feature>
<feature type="transmembrane region" description="Helical" evidence="9">
    <location>
        <begin position="657"/>
        <end position="676"/>
    </location>
</feature>
<dbReference type="PRINTS" id="PR00289">
    <property type="entry name" value="DISINTEGRIN"/>
</dbReference>
<dbReference type="InterPro" id="IPR024079">
    <property type="entry name" value="MetalloPept_cat_dom_sf"/>
</dbReference>
<feature type="disulfide bond" evidence="7">
    <location>
        <begin position="619"/>
        <end position="628"/>
    </location>
</feature>
<comment type="subcellular location">
    <subcellularLocation>
        <location evidence="1">Membrane</location>
        <topology evidence="1">Single-pass membrane protein</topology>
    </subcellularLocation>
</comment>
<evidence type="ECO:0000256" key="8">
    <source>
        <dbReference type="PROSITE-ProRule" id="PRU00276"/>
    </source>
</evidence>
<dbReference type="SUPFAM" id="SSF57552">
    <property type="entry name" value="Blood coagulation inhibitor (disintegrin)"/>
    <property type="match status" value="1"/>
</dbReference>
<evidence type="ECO:0000256" key="2">
    <source>
        <dbReference type="ARBA" id="ARBA00022692"/>
    </source>
</evidence>
<dbReference type="Pfam" id="PF08516">
    <property type="entry name" value="ADAM_CR"/>
    <property type="match status" value="1"/>
</dbReference>
<dbReference type="InterPro" id="IPR036436">
    <property type="entry name" value="Disintegrin_dom_sf"/>
</dbReference>
<dbReference type="PROSITE" id="PS00427">
    <property type="entry name" value="DISINTEGRIN_1"/>
    <property type="match status" value="1"/>
</dbReference>
<evidence type="ECO:0000256" key="5">
    <source>
        <dbReference type="ARBA" id="ARBA00023157"/>
    </source>
</evidence>
<dbReference type="SUPFAM" id="SSF55486">
    <property type="entry name" value="Metalloproteases ('zincins'), catalytic domain"/>
    <property type="match status" value="1"/>
</dbReference>
<dbReference type="Pfam" id="PF00200">
    <property type="entry name" value="Disintegrin"/>
    <property type="match status" value="1"/>
</dbReference>
<dbReference type="FunFam" id="4.10.70.10:FF:000001">
    <property type="entry name" value="Disintegrin and metalloproteinase domain-containing protein 22"/>
    <property type="match status" value="1"/>
</dbReference>
<keyword evidence="2 9" id="KW-0812">Transmembrane</keyword>
<dbReference type="InterPro" id="IPR018358">
    <property type="entry name" value="Disintegrin_CS"/>
</dbReference>
<comment type="caution">
    <text evidence="7">Lacks conserved residue(s) required for the propagation of feature annotation.</text>
</comment>
<name>T2M6H9_HYDVU</name>
<keyword evidence="5 7" id="KW-1015">Disulfide bond</keyword>
<dbReference type="GO" id="GO:0016020">
    <property type="term" value="C:membrane"/>
    <property type="evidence" value="ECO:0007669"/>
    <property type="project" value="UniProtKB-SubCell"/>
</dbReference>
<feature type="disulfide bond" evidence="6">
    <location>
        <begin position="428"/>
        <end position="448"/>
    </location>
</feature>
<dbReference type="GO" id="GO:0006508">
    <property type="term" value="P:proteolysis"/>
    <property type="evidence" value="ECO:0007669"/>
    <property type="project" value="InterPro"/>
</dbReference>
<evidence type="ECO:0000256" key="7">
    <source>
        <dbReference type="PROSITE-ProRule" id="PRU00076"/>
    </source>
</evidence>
<feature type="active site" evidence="8">
    <location>
        <position position="300"/>
    </location>
</feature>
<dbReference type="PROSITE" id="PS01186">
    <property type="entry name" value="EGF_2"/>
    <property type="match status" value="1"/>
</dbReference>
<evidence type="ECO:0000256" key="10">
    <source>
        <dbReference type="SAM" id="SignalP"/>
    </source>
</evidence>
<dbReference type="PANTHER" id="PTHR11905">
    <property type="entry name" value="ADAM A DISINTEGRIN AND METALLOPROTEASE DOMAIN"/>
    <property type="match status" value="1"/>
</dbReference>
<dbReference type="GO" id="GO:0007229">
    <property type="term" value="P:integrin-mediated signaling pathway"/>
    <property type="evidence" value="ECO:0007669"/>
    <property type="project" value="UniProtKB-KW"/>
</dbReference>
<dbReference type="SMART" id="SM00608">
    <property type="entry name" value="ACR"/>
    <property type="match status" value="1"/>
</dbReference>
<dbReference type="SMART" id="SM00050">
    <property type="entry name" value="DISIN"/>
    <property type="match status" value="1"/>
</dbReference>
<dbReference type="EMBL" id="HAAD01001310">
    <property type="protein sequence ID" value="CDG67542.1"/>
    <property type="molecule type" value="mRNA"/>
</dbReference>
<feature type="signal peptide" evidence="10">
    <location>
        <begin position="1"/>
        <end position="17"/>
    </location>
</feature>
<dbReference type="InterPro" id="IPR034027">
    <property type="entry name" value="Reprolysin_adamalysin"/>
</dbReference>
<dbReference type="InterPro" id="IPR000742">
    <property type="entry name" value="EGF"/>
</dbReference>
<dbReference type="PANTHER" id="PTHR11905:SF159">
    <property type="entry name" value="ADAM METALLOPROTEASE"/>
    <property type="match status" value="1"/>
</dbReference>
<protein>
    <submittedName>
        <fullName evidence="14">Disintegrin and metalloproteinase domain-containing protein 33</fullName>
    </submittedName>
</protein>
<evidence type="ECO:0000256" key="3">
    <source>
        <dbReference type="ARBA" id="ARBA00022989"/>
    </source>
</evidence>
<evidence type="ECO:0000259" key="12">
    <source>
        <dbReference type="PROSITE" id="PS50214"/>
    </source>
</evidence>
<dbReference type="InterPro" id="IPR001762">
    <property type="entry name" value="Disintegrin_dom"/>
</dbReference>
<feature type="domain" description="Disintegrin" evidence="12">
    <location>
        <begin position="368"/>
        <end position="456"/>
    </location>
</feature>
<evidence type="ECO:0000256" key="1">
    <source>
        <dbReference type="ARBA" id="ARBA00004167"/>
    </source>
</evidence>
<evidence type="ECO:0000256" key="6">
    <source>
        <dbReference type="PROSITE-ProRule" id="PRU00068"/>
    </source>
</evidence>
<keyword evidence="10" id="KW-0732">Signal</keyword>
<feature type="disulfide bond" evidence="7">
    <location>
        <begin position="601"/>
        <end position="611"/>
    </location>
</feature>
<feature type="chain" id="PRO_5004591970" evidence="10">
    <location>
        <begin position="18"/>
        <end position="701"/>
    </location>
</feature>
<keyword evidence="4 9" id="KW-0472">Membrane</keyword>
<dbReference type="CDD" id="cd04269">
    <property type="entry name" value="ZnMc_adamalysin_II_like"/>
    <property type="match status" value="1"/>
</dbReference>
<dbReference type="Gene3D" id="2.10.25.10">
    <property type="entry name" value="Laminin"/>
    <property type="match status" value="1"/>
</dbReference>
<evidence type="ECO:0000256" key="4">
    <source>
        <dbReference type="ARBA" id="ARBA00023136"/>
    </source>
</evidence>
<dbReference type="Pfam" id="PF01421">
    <property type="entry name" value="Reprolysin"/>
    <property type="match status" value="1"/>
</dbReference>
<evidence type="ECO:0000256" key="9">
    <source>
        <dbReference type="SAM" id="Phobius"/>
    </source>
</evidence>
<dbReference type="InterPro" id="IPR006586">
    <property type="entry name" value="ADAM_Cys-rich"/>
</dbReference>
<evidence type="ECO:0000259" key="13">
    <source>
        <dbReference type="PROSITE" id="PS50215"/>
    </source>
</evidence>
<keyword evidence="8" id="KW-0862">Zinc</keyword>
<dbReference type="InterPro" id="IPR001590">
    <property type="entry name" value="Peptidase_M12B"/>
</dbReference>
<reference evidence="14" key="1">
    <citation type="journal article" date="2013" name="Genome Biol. Evol.">
        <title>Punctuated emergences of genetic and phenotypic innovations in eumetazoan, bilaterian, euteleostome, and hominidae ancestors.</title>
        <authorList>
            <person name="Wenger Y."/>
            <person name="Galliot B."/>
        </authorList>
    </citation>
    <scope>NUCLEOTIDE SEQUENCE</scope>
    <source>
        <tissue evidence="14">Whole animals</tissue>
    </source>
</reference>
<accession>T2M6H9</accession>
<dbReference type="OrthoDB" id="5985446at2759"/>
<evidence type="ECO:0000259" key="11">
    <source>
        <dbReference type="PROSITE" id="PS50026"/>
    </source>
</evidence>
<feature type="binding site" evidence="8">
    <location>
        <position position="309"/>
    </location>
    <ligand>
        <name>Zn(2+)</name>
        <dbReference type="ChEBI" id="CHEBI:29105"/>
        <note>catalytic</note>
    </ligand>
</feature>
<feature type="domain" description="EGF-like" evidence="11">
    <location>
        <begin position="597"/>
        <end position="629"/>
    </location>
</feature>
<dbReference type="Gene3D" id="3.40.390.10">
    <property type="entry name" value="Collagenase (Catalytic Domain)"/>
    <property type="match status" value="1"/>
</dbReference>
<gene>
    <name evidence="14" type="primary">ADAM33</name>
</gene>
<feature type="binding site" evidence="8">
    <location>
        <position position="303"/>
    </location>
    <ligand>
        <name>Zn(2+)</name>
        <dbReference type="ChEBI" id="CHEBI:29105"/>
        <note>catalytic</note>
    </ligand>
</feature>
<feature type="binding site" evidence="8">
    <location>
        <position position="299"/>
    </location>
    <ligand>
        <name>Zn(2+)</name>
        <dbReference type="ChEBI" id="CHEBI:29105"/>
        <note>catalytic</note>
    </ligand>
</feature>
<dbReference type="PROSITE" id="PS50215">
    <property type="entry name" value="ADAM_MEPRO"/>
    <property type="match status" value="1"/>
</dbReference>
<organism evidence="14">
    <name type="scientific">Hydra vulgaris</name>
    <name type="common">Hydra</name>
    <name type="synonym">Hydra attenuata</name>
    <dbReference type="NCBI Taxonomy" id="6087"/>
    <lineage>
        <taxon>Eukaryota</taxon>
        <taxon>Metazoa</taxon>
        <taxon>Cnidaria</taxon>
        <taxon>Hydrozoa</taxon>
        <taxon>Hydroidolina</taxon>
        <taxon>Anthoathecata</taxon>
        <taxon>Aplanulata</taxon>
        <taxon>Hydridae</taxon>
        <taxon>Hydra</taxon>
    </lineage>
</organism>
<keyword evidence="7" id="KW-0245">EGF-like domain</keyword>
<dbReference type="FunFam" id="3.40.390.10:FF:000002">
    <property type="entry name" value="Disintegrin and metalloproteinase domain-containing protein 22"/>
    <property type="match status" value="1"/>
</dbReference>
<proteinExistence type="evidence at transcript level"/>
<dbReference type="Gene3D" id="4.10.70.10">
    <property type="entry name" value="Disintegrin domain"/>
    <property type="match status" value="1"/>
</dbReference>
<sequence length="701" mass="79127">MFVIILMVYGLLQHVEASNEIVVPKLTKLTHEKIVVLITGKINVQIVLKKYDYTFTYGPASFDQCFFNGNINNNPRYYAAMDVCNGLNGVFYYQDKTFYLTPQKNNSLGEHTLEEIGKNFTTNFLKKSLHCSFDFKLSNYNNLTYQNPKNLRLRRDEEQYTDKYYVELYFVNDYSVFKYHKRNISEVIRRTNLIASILDAKYAVLRTRIIVVGIDVWNDGDKMEVVDESLQTIQNFMNYRTKYIQVKNDNAQFITKKTLDKGFTAGKAPVGTICSGKNSVGINHDTYDNPVYISNVVAHELGHNLGMVHDEHAQCLCYDNEKSNCIMGSYLDGDVKSFSECSVRYFNAFISSGKGACLYDYPVGWVKPPICGNGIIEKGEECDCGSRKNCAFFGNCCHPETCTLYKNATCASGGCCHKCQFQSRGTTCRKKSKECDLPEYCNGESGTCPKDVYIQDSYSCGAGKGFCKKGVCLTHKRQCVDLFGANVSSGDAYCYKQLNTKGSDAGHCGVNSDKFVRCNYTDALCGKLQCNKIKQDNLLHHRLEWSELNYTRKCESVKNNSTNILNNLVKDGTRCGSASICINYTCISLLKYQIIFKIPKCPLNCSHHGICNSNGNCHCYSGWKTPYCDRPGDGGSIDSGPPPIVSDTIISSNILDILVYLYLASGLVFFTIGLFWHTRNVRKKLKYAEKEKDFEKEKLLS</sequence>
<keyword evidence="3 9" id="KW-1133">Transmembrane helix</keyword>
<evidence type="ECO:0000313" key="14">
    <source>
        <dbReference type="EMBL" id="CDG67542.1"/>
    </source>
</evidence>
<keyword evidence="8" id="KW-0479">Metal-binding</keyword>
<dbReference type="PROSITE" id="PS50026">
    <property type="entry name" value="EGF_3"/>
    <property type="match status" value="1"/>
</dbReference>
<dbReference type="PROSITE" id="PS50214">
    <property type="entry name" value="DISINTEGRIN_2"/>
    <property type="match status" value="1"/>
</dbReference>
<dbReference type="GO" id="GO:0004222">
    <property type="term" value="F:metalloendopeptidase activity"/>
    <property type="evidence" value="ECO:0007669"/>
    <property type="project" value="InterPro"/>
</dbReference>
<keyword evidence="14" id="KW-0401">Integrin</keyword>
<dbReference type="GO" id="GO:0046872">
    <property type="term" value="F:metal ion binding"/>
    <property type="evidence" value="ECO:0007669"/>
    <property type="project" value="UniProtKB-KW"/>
</dbReference>
<dbReference type="AlphaFoldDB" id="T2M6H9"/>